<feature type="repeat" description="TPR" evidence="3">
    <location>
        <begin position="604"/>
        <end position="637"/>
    </location>
</feature>
<feature type="repeat" description="TPR" evidence="3">
    <location>
        <begin position="562"/>
        <end position="595"/>
    </location>
</feature>
<dbReference type="Pfam" id="PF13424">
    <property type="entry name" value="TPR_12"/>
    <property type="match status" value="4"/>
</dbReference>
<feature type="repeat" description="TPR" evidence="3">
    <location>
        <begin position="478"/>
        <end position="511"/>
    </location>
</feature>
<accession>A0A816N8G4</accession>
<dbReference type="Gene3D" id="3.90.176.10">
    <property type="entry name" value="Toxin ADP-ribosyltransferase, Chain A, domain 1"/>
    <property type="match status" value="1"/>
</dbReference>
<evidence type="ECO:0000256" key="3">
    <source>
        <dbReference type="PROSITE-ProRule" id="PRU00339"/>
    </source>
</evidence>
<dbReference type="PANTHER" id="PTHR45641">
    <property type="entry name" value="TETRATRICOPEPTIDE REPEAT PROTEIN (AFU_ORTHOLOGUE AFUA_6G03870)"/>
    <property type="match status" value="1"/>
</dbReference>
<gene>
    <name evidence="5" type="ORF">XDN619_LOCUS5239</name>
</gene>
<dbReference type="PROSITE" id="PS50005">
    <property type="entry name" value="TPR"/>
    <property type="match status" value="6"/>
</dbReference>
<feature type="compositionally biased region" description="Low complexity" evidence="4">
    <location>
        <begin position="16"/>
        <end position="31"/>
    </location>
</feature>
<dbReference type="InterPro" id="IPR011990">
    <property type="entry name" value="TPR-like_helical_dom_sf"/>
</dbReference>
<evidence type="ECO:0000313" key="6">
    <source>
        <dbReference type="Proteomes" id="UP000663887"/>
    </source>
</evidence>
<organism evidence="5 6">
    <name type="scientific">Rotaria magnacalcarata</name>
    <dbReference type="NCBI Taxonomy" id="392030"/>
    <lineage>
        <taxon>Eukaryota</taxon>
        <taxon>Metazoa</taxon>
        <taxon>Spiralia</taxon>
        <taxon>Gnathifera</taxon>
        <taxon>Rotifera</taxon>
        <taxon>Eurotatoria</taxon>
        <taxon>Bdelloidea</taxon>
        <taxon>Philodinida</taxon>
        <taxon>Philodinidae</taxon>
        <taxon>Rotaria</taxon>
    </lineage>
</organism>
<keyword evidence="2 3" id="KW-0802">TPR repeat</keyword>
<proteinExistence type="predicted"/>
<dbReference type="PANTHER" id="PTHR45641:SF19">
    <property type="entry name" value="NEPHROCYSTIN-3"/>
    <property type="match status" value="1"/>
</dbReference>
<reference evidence="5" key="1">
    <citation type="submission" date="2021-02" db="EMBL/GenBank/DDBJ databases">
        <authorList>
            <person name="Nowell W R."/>
        </authorList>
    </citation>
    <scope>NUCLEOTIDE SEQUENCE</scope>
</reference>
<evidence type="ECO:0000256" key="4">
    <source>
        <dbReference type="SAM" id="MobiDB-lite"/>
    </source>
</evidence>
<evidence type="ECO:0000256" key="2">
    <source>
        <dbReference type="ARBA" id="ARBA00022803"/>
    </source>
</evidence>
<dbReference type="InterPro" id="IPR019734">
    <property type="entry name" value="TPR_rpt"/>
</dbReference>
<name>A0A816N8G4_9BILA</name>
<keyword evidence="1" id="KW-0677">Repeat</keyword>
<protein>
    <submittedName>
        <fullName evidence="5">Uncharacterized protein</fullName>
    </submittedName>
</protein>
<comment type="caution">
    <text evidence="5">The sequence shown here is derived from an EMBL/GenBank/DDBJ whole genome shotgun (WGS) entry which is preliminary data.</text>
</comment>
<dbReference type="EMBL" id="CAJNRG010001314">
    <property type="protein sequence ID" value="CAF2032467.1"/>
    <property type="molecule type" value="Genomic_DNA"/>
</dbReference>
<evidence type="ECO:0000313" key="5">
    <source>
        <dbReference type="EMBL" id="CAF2032467.1"/>
    </source>
</evidence>
<feature type="repeat" description="TPR" evidence="3">
    <location>
        <begin position="646"/>
        <end position="679"/>
    </location>
</feature>
<evidence type="ECO:0000256" key="1">
    <source>
        <dbReference type="ARBA" id="ARBA00022737"/>
    </source>
</evidence>
<feature type="repeat" description="TPR" evidence="3">
    <location>
        <begin position="730"/>
        <end position="763"/>
    </location>
</feature>
<feature type="repeat" description="TPR" evidence="3">
    <location>
        <begin position="688"/>
        <end position="721"/>
    </location>
</feature>
<dbReference type="Gene3D" id="1.25.40.10">
    <property type="entry name" value="Tetratricopeptide repeat domain"/>
    <property type="match status" value="3"/>
</dbReference>
<feature type="region of interest" description="Disordered" evidence="4">
    <location>
        <begin position="1"/>
        <end position="31"/>
    </location>
</feature>
<dbReference type="SMART" id="SM00028">
    <property type="entry name" value="TPR"/>
    <property type="match status" value="9"/>
</dbReference>
<dbReference type="PROSITE" id="PS50293">
    <property type="entry name" value="TPR_REGION"/>
    <property type="match status" value="4"/>
</dbReference>
<sequence>MVLRISIGNKTKDTTKTSSESTKQVTTTTATSTAAHSSSSLRSGEMKIMQNFLLIWFDGNIDKNHEDFQDYFTELRNIVSTFEKFNDVNRCAEYLRRIEFEKVFLIVSGTLNKDILPLVHDMIQIDTIFFLTRDKNRYKQLEKKWSKVQIVSASVNSICKRLNKAVRECDHNVVPVSFVPKRTSMETTFDQFELSFIYSILIKEIILETKEDDTKCMKDLVAYCRQQNISESQLKHFQRKYHRKSPIWWYTYECFLFSMLNKAVCSMDLECMSKLGFFIRNLNRQLEQLHKEQSNAYKKRITVYRGQELNKEEFEDLINMKDGLLTFNIFFSASSEQHVVMKFVRRSLRKNQNVVTVLFGMTIDPKKVSTSVTPFANTDDYSVILQDEEILFTMNTMFLVKEIKKSAKNSHLWEVELTLIDDSDPQLAALAHRMKEHLSESTGWQRLGDWLLNIGQYQQAEELYINLLKNSSCDKNNAYVYQQLGLIKHNQQEYTEAVSYYKKSLKIYQKTLSEDDQKLGAICKNIAMTYEKLDDQSNALEFFEKAHDIYKKALPANHPDLSTSYRNIGQLYNNMGNYSKALEFYEKASTIQEKTLTSDHLDLAASYDNIASVYNNVGDFSNALEFYDKALRIKEKTLNRTQPSLASSYNNIGSMHCCMDDHKKALKFFKKARKILEKSMPPNDPDLASFYSNIGKLYDNMGKYSKAIKFYEKTLKIDEITLPLDHPSLATSYNSMGQVYNNKGDYSKALEYYTKAFTIREKALPPNHADLAFLKHDIGVVCENVGDYSMARQFYEWAFSIGQLSLPSDHPHLHVYQLSLDNVKRKM</sequence>
<dbReference type="Proteomes" id="UP000663887">
    <property type="component" value="Unassembled WGS sequence"/>
</dbReference>
<dbReference type="SUPFAM" id="SSF48452">
    <property type="entry name" value="TPR-like"/>
    <property type="match status" value="3"/>
</dbReference>
<dbReference type="SUPFAM" id="SSF56399">
    <property type="entry name" value="ADP-ribosylation"/>
    <property type="match status" value="1"/>
</dbReference>
<dbReference type="AlphaFoldDB" id="A0A816N8G4"/>